<keyword evidence="1" id="KW-0812">Transmembrane</keyword>
<evidence type="ECO:0000256" key="1">
    <source>
        <dbReference type="SAM" id="Phobius"/>
    </source>
</evidence>
<proteinExistence type="predicted"/>
<dbReference type="Proteomes" id="UP001597023">
    <property type="component" value="Unassembled WGS sequence"/>
</dbReference>
<sequence>MYGILLGAAMTVAVVTVAMGVAGAVTGWVPPYGRGRVLRPRLYGYGTLAAGAGLGGSVSLGSYGPYDGPETTYTVVALASMACFATGLFIQVLAQRPGRARHSTPAP</sequence>
<feature type="transmembrane region" description="Helical" evidence="1">
    <location>
        <begin position="75"/>
        <end position="94"/>
    </location>
</feature>
<dbReference type="RefSeq" id="WP_381612122.1">
    <property type="nucleotide sequence ID" value="NZ_JBHTEB010000001.1"/>
</dbReference>
<keyword evidence="1" id="KW-0472">Membrane</keyword>
<feature type="transmembrane region" description="Helical" evidence="1">
    <location>
        <begin position="42"/>
        <end position="63"/>
    </location>
</feature>
<evidence type="ECO:0000313" key="3">
    <source>
        <dbReference type="Proteomes" id="UP001597023"/>
    </source>
</evidence>
<keyword evidence="1" id="KW-1133">Transmembrane helix</keyword>
<gene>
    <name evidence="2" type="ORF">ACFQZ6_23340</name>
</gene>
<name>A0ABW2WC75_9ACTN</name>
<accession>A0ABW2WC75</accession>
<feature type="transmembrane region" description="Helical" evidence="1">
    <location>
        <begin position="6"/>
        <end position="30"/>
    </location>
</feature>
<protein>
    <recommendedName>
        <fullName evidence="4">Integral membrane protein</fullName>
    </recommendedName>
</protein>
<evidence type="ECO:0008006" key="4">
    <source>
        <dbReference type="Google" id="ProtNLM"/>
    </source>
</evidence>
<organism evidence="2 3">
    <name type="scientific">Streptomyces flavalbus</name>
    <dbReference type="NCBI Taxonomy" id="2665155"/>
    <lineage>
        <taxon>Bacteria</taxon>
        <taxon>Bacillati</taxon>
        <taxon>Actinomycetota</taxon>
        <taxon>Actinomycetes</taxon>
        <taxon>Kitasatosporales</taxon>
        <taxon>Streptomycetaceae</taxon>
        <taxon>Streptomyces</taxon>
    </lineage>
</organism>
<keyword evidence="3" id="KW-1185">Reference proteome</keyword>
<dbReference type="EMBL" id="JBHTEB010000001">
    <property type="protein sequence ID" value="MFD0317098.1"/>
    <property type="molecule type" value="Genomic_DNA"/>
</dbReference>
<reference evidence="3" key="1">
    <citation type="journal article" date="2019" name="Int. J. Syst. Evol. Microbiol.">
        <title>The Global Catalogue of Microorganisms (GCM) 10K type strain sequencing project: providing services to taxonomists for standard genome sequencing and annotation.</title>
        <authorList>
            <consortium name="The Broad Institute Genomics Platform"/>
            <consortium name="The Broad Institute Genome Sequencing Center for Infectious Disease"/>
            <person name="Wu L."/>
            <person name="Ma J."/>
        </authorList>
    </citation>
    <scope>NUCLEOTIDE SEQUENCE [LARGE SCALE GENOMIC DNA]</scope>
    <source>
        <strain evidence="3">CGMCC 4.7400</strain>
    </source>
</reference>
<evidence type="ECO:0000313" key="2">
    <source>
        <dbReference type="EMBL" id="MFD0317098.1"/>
    </source>
</evidence>
<comment type="caution">
    <text evidence="2">The sequence shown here is derived from an EMBL/GenBank/DDBJ whole genome shotgun (WGS) entry which is preliminary data.</text>
</comment>